<dbReference type="GeneID" id="19317542"/>
<dbReference type="CDD" id="cd00586">
    <property type="entry name" value="4HBT"/>
    <property type="match status" value="1"/>
</dbReference>
<dbReference type="InterPro" id="IPR029069">
    <property type="entry name" value="HotDog_dom_sf"/>
</dbReference>
<dbReference type="eggNOG" id="ENOG502S78C">
    <property type="taxonomic scope" value="Eukaryota"/>
</dbReference>
<gene>
    <name evidence="1" type="ORF">PFL1_03432</name>
</gene>
<name>A0A061HAT7_9BASI</name>
<evidence type="ECO:0000313" key="1">
    <source>
        <dbReference type="EMBL" id="EPQ29145.1"/>
    </source>
</evidence>
<dbReference type="Gene3D" id="3.10.129.10">
    <property type="entry name" value="Hotdog Thioesterase"/>
    <property type="match status" value="1"/>
</dbReference>
<dbReference type="EMBL" id="KE361632">
    <property type="protein sequence ID" value="EPQ29145.1"/>
    <property type="molecule type" value="Genomic_DNA"/>
</dbReference>
<proteinExistence type="predicted"/>
<dbReference type="GO" id="GO:0047617">
    <property type="term" value="F:fatty acyl-CoA hydrolase activity"/>
    <property type="evidence" value="ECO:0007669"/>
    <property type="project" value="TreeGrafter"/>
</dbReference>
<sequence>MATLRRTVPLLRTALPPLLVPAPLGTCRAFSTTSTALKSNDDARPASSQLFPASKIASSISKLTSQGFDESTIWEQRVVWGDHDAFGHVNNVNYVRWLESSRMFFVEKVSEGFTRERKEDIIRGKGKSIILAKIDVKYIRPVTYPDVVLVGQAAELPLQKDRFNMRAVIYSVKQQAVVAVSNQDCVSYDYRSLKKCDIPADLRIALEKTGISASQLEQQQQQGGKK</sequence>
<dbReference type="OrthoDB" id="5538558at2759"/>
<dbReference type="SUPFAM" id="SSF54637">
    <property type="entry name" value="Thioesterase/thiol ester dehydrase-isomerase"/>
    <property type="match status" value="1"/>
</dbReference>
<evidence type="ECO:0008006" key="3">
    <source>
        <dbReference type="Google" id="ProtNLM"/>
    </source>
</evidence>
<accession>A0A061HAT7</accession>
<organism evidence="1 2">
    <name type="scientific">Pseudozyma flocculosa PF-1</name>
    <dbReference type="NCBI Taxonomy" id="1277687"/>
    <lineage>
        <taxon>Eukaryota</taxon>
        <taxon>Fungi</taxon>
        <taxon>Dikarya</taxon>
        <taxon>Basidiomycota</taxon>
        <taxon>Ustilaginomycotina</taxon>
        <taxon>Ustilaginomycetes</taxon>
        <taxon>Ustilaginales</taxon>
        <taxon>Ustilaginaceae</taxon>
        <taxon>Pseudozyma</taxon>
    </lineage>
</organism>
<dbReference type="InterPro" id="IPR050563">
    <property type="entry name" value="4-hydroxybenzoyl-CoA_TE"/>
</dbReference>
<dbReference type="Pfam" id="PF13279">
    <property type="entry name" value="4HBT_2"/>
    <property type="match status" value="1"/>
</dbReference>
<dbReference type="KEGG" id="pfp:PFL1_03432"/>
<dbReference type="PANTHER" id="PTHR31793">
    <property type="entry name" value="4-HYDROXYBENZOYL-COA THIOESTERASE FAMILY MEMBER"/>
    <property type="match status" value="1"/>
</dbReference>
<protein>
    <recommendedName>
        <fullName evidence="3">Thioesterase domain-containing protein</fullName>
    </recommendedName>
</protein>
<dbReference type="PANTHER" id="PTHR31793:SF39">
    <property type="entry name" value="THIOESTERASE_THIOL ESTER DEHYDRASE-ISOMERASE"/>
    <property type="match status" value="1"/>
</dbReference>
<evidence type="ECO:0000313" key="2">
    <source>
        <dbReference type="Proteomes" id="UP000053664"/>
    </source>
</evidence>
<dbReference type="HOGENOM" id="CLU_109000_0_0_1"/>
<reference evidence="1 2" key="1">
    <citation type="journal article" date="2013" name="Plant Cell">
        <title>The transition from a phytopathogenic smut ancestor to an anamorphic biocontrol agent deciphered by comparative whole-genome analysis.</title>
        <authorList>
            <person name="Lefebvre F."/>
            <person name="Joly D.L."/>
            <person name="Labbe C."/>
            <person name="Teichmann B."/>
            <person name="Linning R."/>
            <person name="Belzile F."/>
            <person name="Bakkeren G."/>
            <person name="Belanger R.R."/>
        </authorList>
    </citation>
    <scope>NUCLEOTIDE SEQUENCE [LARGE SCALE GENOMIC DNA]</scope>
    <source>
        <strain evidence="1 2">PF-1</strain>
    </source>
</reference>
<dbReference type="RefSeq" id="XP_007879140.1">
    <property type="nucleotide sequence ID" value="XM_007880949.1"/>
</dbReference>
<dbReference type="AlphaFoldDB" id="A0A061HAT7"/>
<dbReference type="Proteomes" id="UP000053664">
    <property type="component" value="Unassembled WGS sequence"/>
</dbReference>